<proteinExistence type="predicted"/>
<evidence type="ECO:0000313" key="2">
    <source>
        <dbReference type="Proteomes" id="UP001642464"/>
    </source>
</evidence>
<dbReference type="EMBL" id="CAXAMM010001218">
    <property type="protein sequence ID" value="CAK8991013.1"/>
    <property type="molecule type" value="Genomic_DNA"/>
</dbReference>
<accession>A0ABP0HMK4</accession>
<protein>
    <submittedName>
        <fullName evidence="1">Uncharacterized protein</fullName>
    </submittedName>
</protein>
<sequence length="671" mass="74414">MEPATKAKMKEIMNSSDGVNKKLEAILSLLTLANLCYGIVLKPAELLVHPQNRGGQMCNPFDVHKKGSTILQSGLKVDLLGPSSVAIELSQNPTKREEQLNANQKMIDAPEGMLGHMTKQERYLTLGNSHMVMFCRAMEQQALDPAGGALHTPPELEQLLKQGWRWQVLHPSVEESFPQFPAFCQSSLNSVNNNSTHTAELESMLLLSNYVQKGCTMKQAVDAVKAAQPSCGSYLEDIAHFCQYYFGGETFPLLSQLRDFSKRFGPTLMIGEELTHQLAHYNFKVEGNPLIMTRIALLHTILSSTKTTDGSKIIVKADFDRMKGALKAKLVEVEKLLKDAWDTVCSSSSNKWACVAFGRFNVRMILLLLGKQKHSRDNVEYDSFHDLVALFAEELAGNFASKPSAAASTSSSSKIENLLEASAADVAQIQHSHIKLGCKCMHKEEGAKVFTLASIKEKHCVFIHQPLFEGAIEKEVTFDHLKEWKPTKKDPPIQCPDASLPAKMVGGQSKCIEMDMIKSKLQGIINEAYLDHLPENKLVVTMNPCNVHTKSKLKKGELQLYPVGTVALVKPDEKPKGIVLSYMGSHFNLHPYKTATTFEDEKPGSVVPYFWVSQTEEADAINMEIKWQHVKDVSLPILVNTVQLNKHAVLLKAAKTELPDAPKAKKAKTKA</sequence>
<organism evidence="1 2">
    <name type="scientific">Durusdinium trenchii</name>
    <dbReference type="NCBI Taxonomy" id="1381693"/>
    <lineage>
        <taxon>Eukaryota</taxon>
        <taxon>Sar</taxon>
        <taxon>Alveolata</taxon>
        <taxon>Dinophyceae</taxon>
        <taxon>Suessiales</taxon>
        <taxon>Symbiodiniaceae</taxon>
        <taxon>Durusdinium</taxon>
    </lineage>
</organism>
<gene>
    <name evidence="1" type="ORF">SCF082_LOCUS2471</name>
</gene>
<evidence type="ECO:0000313" key="1">
    <source>
        <dbReference type="EMBL" id="CAK8991013.1"/>
    </source>
</evidence>
<dbReference type="Proteomes" id="UP001642464">
    <property type="component" value="Unassembled WGS sequence"/>
</dbReference>
<name>A0ABP0HMK4_9DINO</name>
<comment type="caution">
    <text evidence="1">The sequence shown here is derived from an EMBL/GenBank/DDBJ whole genome shotgun (WGS) entry which is preliminary data.</text>
</comment>
<keyword evidence="2" id="KW-1185">Reference proteome</keyword>
<reference evidence="1 2" key="1">
    <citation type="submission" date="2024-02" db="EMBL/GenBank/DDBJ databases">
        <authorList>
            <person name="Chen Y."/>
            <person name="Shah S."/>
            <person name="Dougan E. K."/>
            <person name="Thang M."/>
            <person name="Chan C."/>
        </authorList>
    </citation>
    <scope>NUCLEOTIDE SEQUENCE [LARGE SCALE GENOMIC DNA]</scope>
</reference>